<proteinExistence type="predicted"/>
<protein>
    <submittedName>
        <fullName evidence="2">Endoribonuclease L-PSP</fullName>
    </submittedName>
</protein>
<dbReference type="InterPro" id="IPR038743">
    <property type="entry name" value="YjgH-like"/>
</dbReference>
<dbReference type="CDD" id="cd02198">
    <property type="entry name" value="YjgH_like"/>
    <property type="match status" value="1"/>
</dbReference>
<evidence type="ECO:0000256" key="1">
    <source>
        <dbReference type="SAM" id="SignalP"/>
    </source>
</evidence>
<dbReference type="GO" id="GO:0019239">
    <property type="term" value="F:deaminase activity"/>
    <property type="evidence" value="ECO:0007669"/>
    <property type="project" value="TreeGrafter"/>
</dbReference>
<dbReference type="GO" id="GO:0005829">
    <property type="term" value="C:cytosol"/>
    <property type="evidence" value="ECO:0007669"/>
    <property type="project" value="TreeGrafter"/>
</dbReference>
<sequence length="172" mass="18612" precursor="true">MIPFRLAFATLLALSATPAFAQDAARKIPAPHGEVIIANARQQRSYDDIHYAPARRAGDTLYISGVIVGRADGEGTDAETFKAQVRRAFQSIDATLKASGASFEDVVMINSFHVWEGPDQPAPRREQLAMFNAVKSEFMKEPHPAWTAVGTTGLLAPHGIVEVQMIAKVPGN</sequence>
<dbReference type="SUPFAM" id="SSF55298">
    <property type="entry name" value="YjgF-like"/>
    <property type="match status" value="1"/>
</dbReference>
<dbReference type="OrthoDB" id="9809792at2"/>
<gene>
    <name evidence="2" type="ordered locus">Caul_3176</name>
</gene>
<organism evidence="2">
    <name type="scientific">Caulobacter sp. (strain K31)</name>
    <dbReference type="NCBI Taxonomy" id="366602"/>
    <lineage>
        <taxon>Bacteria</taxon>
        <taxon>Pseudomonadati</taxon>
        <taxon>Pseudomonadota</taxon>
        <taxon>Alphaproteobacteria</taxon>
        <taxon>Caulobacterales</taxon>
        <taxon>Caulobacteraceae</taxon>
        <taxon>Caulobacter</taxon>
    </lineage>
</organism>
<feature type="chain" id="PRO_5002755366" evidence="1">
    <location>
        <begin position="22"/>
        <end position="172"/>
    </location>
</feature>
<dbReference type="Pfam" id="PF01042">
    <property type="entry name" value="Ribonuc_L-PSP"/>
    <property type="match status" value="1"/>
</dbReference>
<dbReference type="STRING" id="366602.Caul_3176"/>
<name>B0T2Q2_CAUSK</name>
<dbReference type="PANTHER" id="PTHR11803">
    <property type="entry name" value="2-IMINOBUTANOATE/2-IMINOPROPANOATE DEAMINASE RIDA"/>
    <property type="match status" value="1"/>
</dbReference>
<reference evidence="2" key="1">
    <citation type="submission" date="2008-01" db="EMBL/GenBank/DDBJ databases">
        <title>Complete sequence of chromosome of Caulobacter sp. K31.</title>
        <authorList>
            <consortium name="US DOE Joint Genome Institute"/>
            <person name="Copeland A."/>
            <person name="Lucas S."/>
            <person name="Lapidus A."/>
            <person name="Barry K."/>
            <person name="Glavina del Rio T."/>
            <person name="Dalin E."/>
            <person name="Tice H."/>
            <person name="Pitluck S."/>
            <person name="Bruce D."/>
            <person name="Goodwin L."/>
            <person name="Thompson L.S."/>
            <person name="Brettin T."/>
            <person name="Detter J.C."/>
            <person name="Han C."/>
            <person name="Schmutz J."/>
            <person name="Larimer F."/>
            <person name="Land M."/>
            <person name="Hauser L."/>
            <person name="Kyrpides N."/>
            <person name="Kim E."/>
            <person name="Stephens C."/>
            <person name="Richardson P."/>
        </authorList>
    </citation>
    <scope>NUCLEOTIDE SEQUENCE [LARGE SCALE GENOMIC DNA]</scope>
    <source>
        <strain evidence="2">K31</strain>
    </source>
</reference>
<dbReference type="InterPro" id="IPR035959">
    <property type="entry name" value="RutC-like_sf"/>
</dbReference>
<dbReference type="HOGENOM" id="CLU_100715_4_1_5"/>
<dbReference type="EMBL" id="CP000927">
    <property type="protein sequence ID" value="ABZ72303.1"/>
    <property type="molecule type" value="Genomic_DNA"/>
</dbReference>
<dbReference type="PANTHER" id="PTHR11803:SF44">
    <property type="entry name" value="RUTC FAMILY PROTEIN YJGH"/>
    <property type="match status" value="1"/>
</dbReference>
<evidence type="ECO:0000313" key="2">
    <source>
        <dbReference type="EMBL" id="ABZ72303.1"/>
    </source>
</evidence>
<feature type="signal peptide" evidence="1">
    <location>
        <begin position="1"/>
        <end position="21"/>
    </location>
</feature>
<dbReference type="eggNOG" id="COG0251">
    <property type="taxonomic scope" value="Bacteria"/>
</dbReference>
<dbReference type="InterPro" id="IPR006175">
    <property type="entry name" value="YjgF/YER057c/UK114"/>
</dbReference>
<dbReference type="KEGG" id="cak:Caul_3176"/>
<dbReference type="AlphaFoldDB" id="B0T2Q2"/>
<dbReference type="Gene3D" id="3.30.1330.40">
    <property type="entry name" value="RutC-like"/>
    <property type="match status" value="1"/>
</dbReference>
<accession>B0T2Q2</accession>
<keyword evidence="1" id="KW-0732">Signal</keyword>